<dbReference type="EMBL" id="GGEC01026693">
    <property type="protein sequence ID" value="MBX07177.1"/>
    <property type="molecule type" value="Transcribed_RNA"/>
</dbReference>
<accession>A0A2P2KNA8</accession>
<proteinExistence type="predicted"/>
<feature type="signal peptide" evidence="1">
    <location>
        <begin position="1"/>
        <end position="18"/>
    </location>
</feature>
<protein>
    <submittedName>
        <fullName evidence="2">Uncharacterized protein</fullName>
    </submittedName>
</protein>
<evidence type="ECO:0000313" key="2">
    <source>
        <dbReference type="EMBL" id="MBX07177.1"/>
    </source>
</evidence>
<evidence type="ECO:0000256" key="1">
    <source>
        <dbReference type="SAM" id="SignalP"/>
    </source>
</evidence>
<dbReference type="AlphaFoldDB" id="A0A2P2KNA8"/>
<keyword evidence="1" id="KW-0732">Signal</keyword>
<sequence length="49" mass="5713">MIYTFCLFLFKIVIACVALKIKGENFGALLSGFFLNPYFTFHYQKIINN</sequence>
<name>A0A2P2KNA8_RHIMU</name>
<organism evidence="2">
    <name type="scientific">Rhizophora mucronata</name>
    <name type="common">Asiatic mangrove</name>
    <dbReference type="NCBI Taxonomy" id="61149"/>
    <lineage>
        <taxon>Eukaryota</taxon>
        <taxon>Viridiplantae</taxon>
        <taxon>Streptophyta</taxon>
        <taxon>Embryophyta</taxon>
        <taxon>Tracheophyta</taxon>
        <taxon>Spermatophyta</taxon>
        <taxon>Magnoliopsida</taxon>
        <taxon>eudicotyledons</taxon>
        <taxon>Gunneridae</taxon>
        <taxon>Pentapetalae</taxon>
        <taxon>rosids</taxon>
        <taxon>fabids</taxon>
        <taxon>Malpighiales</taxon>
        <taxon>Rhizophoraceae</taxon>
        <taxon>Rhizophora</taxon>
    </lineage>
</organism>
<feature type="chain" id="PRO_5015104824" evidence="1">
    <location>
        <begin position="19"/>
        <end position="49"/>
    </location>
</feature>
<reference evidence="2" key="1">
    <citation type="submission" date="2018-02" db="EMBL/GenBank/DDBJ databases">
        <title>Rhizophora mucronata_Transcriptome.</title>
        <authorList>
            <person name="Meera S.P."/>
            <person name="Sreeshan A."/>
            <person name="Augustine A."/>
        </authorList>
    </citation>
    <scope>NUCLEOTIDE SEQUENCE</scope>
    <source>
        <tissue evidence="2">Leaf</tissue>
    </source>
</reference>